<keyword evidence="2" id="KW-1185">Reference proteome</keyword>
<organism evidence="1 2">
    <name type="scientific">Corynebacterium hesseae</name>
    <dbReference type="NCBI Taxonomy" id="2913502"/>
    <lineage>
        <taxon>Bacteria</taxon>
        <taxon>Bacillati</taxon>
        <taxon>Actinomycetota</taxon>
        <taxon>Actinomycetes</taxon>
        <taxon>Mycobacteriales</taxon>
        <taxon>Corynebacteriaceae</taxon>
        <taxon>Corynebacterium</taxon>
    </lineage>
</organism>
<dbReference type="RefSeq" id="WP_070532634.1">
    <property type="nucleotide sequence ID" value="NZ_PKHR02000002.1"/>
</dbReference>
<proteinExistence type="predicted"/>
<accession>A0ABU9UEH6</accession>
<sequence>MADTTICYPDADNDAFEETLWEHLAHSATGHEIAALLNATGASTQHARATLNKWVHHDVDAQALTIGTTTYYLTEAPKAPFVDSDELAADPHCVAYIHAT</sequence>
<evidence type="ECO:0000313" key="2">
    <source>
        <dbReference type="Proteomes" id="UP000235104"/>
    </source>
</evidence>
<comment type="caution">
    <text evidence="1">The sequence shown here is derived from an EMBL/GenBank/DDBJ whole genome shotgun (WGS) entry which is preliminary data.</text>
</comment>
<evidence type="ECO:0008006" key="3">
    <source>
        <dbReference type="Google" id="ProtNLM"/>
    </source>
</evidence>
<reference evidence="1" key="1">
    <citation type="submission" date="2017-12" db="EMBL/GenBank/DDBJ databases">
        <authorList>
            <person name="Thomas-White K."/>
            <person name="Wolfe A.J."/>
        </authorList>
    </citation>
    <scope>NUCLEOTIDE SEQUENCE</scope>
    <source>
        <strain evidence="1">UMB0043</strain>
    </source>
</reference>
<name>A0ABU9UEH6_9CORY</name>
<dbReference type="EMBL" id="PKHR02000002">
    <property type="protein sequence ID" value="MEM5984615.1"/>
    <property type="molecule type" value="Genomic_DNA"/>
</dbReference>
<gene>
    <name evidence="1" type="ORF">CYJ44_000340</name>
</gene>
<protein>
    <recommendedName>
        <fullName evidence="3">MarR family transcriptional regulator</fullName>
    </recommendedName>
</protein>
<evidence type="ECO:0000313" key="1">
    <source>
        <dbReference type="EMBL" id="MEM5984615.1"/>
    </source>
</evidence>
<dbReference type="Proteomes" id="UP000235104">
    <property type="component" value="Unassembled WGS sequence"/>
</dbReference>